<dbReference type="Pfam" id="PF03283">
    <property type="entry name" value="PAE"/>
    <property type="match status" value="1"/>
</dbReference>
<dbReference type="AlphaFoldDB" id="A0AAN9EE72"/>
<name>A0AAN9EE72_CROPI</name>
<keyword evidence="5 6" id="KW-0961">Cell wall biogenesis/degradation</keyword>
<dbReference type="InterPro" id="IPR029058">
    <property type="entry name" value="AB_hydrolase_fold"/>
</dbReference>
<dbReference type="PANTHER" id="PTHR21562">
    <property type="entry name" value="NOTUM-RELATED"/>
    <property type="match status" value="1"/>
</dbReference>
<comment type="function">
    <text evidence="1 6">Hydrolyzes acetyl esters in homogalacturonan regions of pectin. In type I primary cell wall, galacturonic acid residues of pectin can be acetylated at the O-2 and O-3 positions. Decreasing the degree of acetylation of pectin gels in vitro alters their physical properties.</text>
</comment>
<evidence type="ECO:0000256" key="4">
    <source>
        <dbReference type="ARBA" id="ARBA00022512"/>
    </source>
</evidence>
<comment type="subcellular location">
    <subcellularLocation>
        <location evidence="2 6">Secreted</location>
        <location evidence="2 6">Cell wall</location>
    </subcellularLocation>
</comment>
<sequence>MPPYSSSSLRSLLQWAKKDYAIAAFAFAFTFTILLIYSRHNSTTLQQQQLFNHLVPLTLLHNANPKGALCLDGSPPGYHFQKGFGSGSRNWLLHIEGGGWCNSIASCSDRKMTPLGSSKYMETEVPLSGILSSDPSQNPDFFNWNKVKIRYCDGASFAGHPESEIKKGSGLFFRGQIIWEAIMDELLSIGMSKAKQAFLSGCSAGGLATLIHCDDFREYFPKKTTVKCLADAGFFLDEKDILGNSTMRSFYHDVVQLQGVVKSLQKDCIARMEPFKCLFPLEIIKNIKTPVFLVHPAYDFWQIHNILVPKGSDPHGRWKRCRLNLHDCNANEIEILHHFRSSLLKAVNEFQLRKEIGMFIDSCFIHCQTWMGETWHSPNSPKINDKIQPAADPPHPSPLYLTTVPRLDMKMQEGCPPMGRGQAEHQPKHFTVADGRWHKGTGLVRMMPEYGCDGCPRLSRLAAACDGVEGRGKWNERCWVVIRER</sequence>
<dbReference type="Proteomes" id="UP001372338">
    <property type="component" value="Unassembled WGS sequence"/>
</dbReference>
<comment type="caution">
    <text evidence="8">The sequence shown here is derived from an EMBL/GenBank/DDBJ whole genome shotgun (WGS) entry which is preliminary data.</text>
</comment>
<proteinExistence type="inferred from homology"/>
<evidence type="ECO:0000256" key="3">
    <source>
        <dbReference type="ARBA" id="ARBA00005784"/>
    </source>
</evidence>
<comment type="similarity">
    <text evidence="3 6">Belongs to the pectinacetylesterase family.</text>
</comment>
<organism evidence="8 9">
    <name type="scientific">Crotalaria pallida</name>
    <name type="common">Smooth rattlebox</name>
    <name type="synonym">Crotalaria striata</name>
    <dbReference type="NCBI Taxonomy" id="3830"/>
    <lineage>
        <taxon>Eukaryota</taxon>
        <taxon>Viridiplantae</taxon>
        <taxon>Streptophyta</taxon>
        <taxon>Embryophyta</taxon>
        <taxon>Tracheophyta</taxon>
        <taxon>Spermatophyta</taxon>
        <taxon>Magnoliopsida</taxon>
        <taxon>eudicotyledons</taxon>
        <taxon>Gunneridae</taxon>
        <taxon>Pentapetalae</taxon>
        <taxon>rosids</taxon>
        <taxon>fabids</taxon>
        <taxon>Fabales</taxon>
        <taxon>Fabaceae</taxon>
        <taxon>Papilionoideae</taxon>
        <taxon>50 kb inversion clade</taxon>
        <taxon>genistoids sensu lato</taxon>
        <taxon>core genistoids</taxon>
        <taxon>Crotalarieae</taxon>
        <taxon>Crotalaria</taxon>
    </lineage>
</organism>
<keyword evidence="7" id="KW-1133">Transmembrane helix</keyword>
<keyword evidence="6" id="KW-0964">Secreted</keyword>
<keyword evidence="9" id="KW-1185">Reference proteome</keyword>
<dbReference type="PANTHER" id="PTHR21562:SF83">
    <property type="entry name" value="PECTIN ACETYLESTERASE 4"/>
    <property type="match status" value="1"/>
</dbReference>
<keyword evidence="4 6" id="KW-0134">Cell wall</keyword>
<dbReference type="GO" id="GO:0071555">
    <property type="term" value="P:cell wall organization"/>
    <property type="evidence" value="ECO:0007669"/>
    <property type="project" value="UniProtKB-KW"/>
</dbReference>
<feature type="transmembrane region" description="Helical" evidence="7">
    <location>
        <begin position="20"/>
        <end position="37"/>
    </location>
</feature>
<dbReference type="SUPFAM" id="SSF53474">
    <property type="entry name" value="alpha/beta-Hydrolases"/>
    <property type="match status" value="1"/>
</dbReference>
<dbReference type="GO" id="GO:0016787">
    <property type="term" value="F:hydrolase activity"/>
    <property type="evidence" value="ECO:0007669"/>
    <property type="project" value="UniProtKB-KW"/>
</dbReference>
<evidence type="ECO:0000313" key="8">
    <source>
        <dbReference type="EMBL" id="KAK7255842.1"/>
    </source>
</evidence>
<accession>A0AAN9EE72</accession>
<evidence type="ECO:0000256" key="1">
    <source>
        <dbReference type="ARBA" id="ARBA00003534"/>
    </source>
</evidence>
<protein>
    <recommendedName>
        <fullName evidence="6">Pectin acetylesterase</fullName>
        <ecNumber evidence="6">3.1.1.-</ecNumber>
    </recommendedName>
</protein>
<evidence type="ECO:0000256" key="6">
    <source>
        <dbReference type="RuleBase" id="RU363114"/>
    </source>
</evidence>
<evidence type="ECO:0000256" key="7">
    <source>
        <dbReference type="SAM" id="Phobius"/>
    </source>
</evidence>
<keyword evidence="7" id="KW-0472">Membrane</keyword>
<dbReference type="EC" id="3.1.1.-" evidence="6"/>
<gene>
    <name evidence="8" type="ORF">RIF29_29265</name>
</gene>
<evidence type="ECO:0000313" key="9">
    <source>
        <dbReference type="Proteomes" id="UP001372338"/>
    </source>
</evidence>
<keyword evidence="7" id="KW-0812">Transmembrane</keyword>
<dbReference type="EMBL" id="JAYWIO010000006">
    <property type="protein sequence ID" value="KAK7255842.1"/>
    <property type="molecule type" value="Genomic_DNA"/>
</dbReference>
<keyword evidence="6" id="KW-0378">Hydrolase</keyword>
<evidence type="ECO:0000256" key="2">
    <source>
        <dbReference type="ARBA" id="ARBA00004191"/>
    </source>
</evidence>
<evidence type="ECO:0000256" key="5">
    <source>
        <dbReference type="ARBA" id="ARBA00023316"/>
    </source>
</evidence>
<reference evidence="8 9" key="1">
    <citation type="submission" date="2024-01" db="EMBL/GenBank/DDBJ databases">
        <title>The genomes of 5 underutilized Papilionoideae crops provide insights into root nodulation and disease resistanc.</title>
        <authorList>
            <person name="Yuan L."/>
        </authorList>
    </citation>
    <scope>NUCLEOTIDE SEQUENCE [LARGE SCALE GENOMIC DNA]</scope>
    <source>
        <strain evidence="8">ZHUSHIDOU_FW_LH</strain>
        <tissue evidence="8">Leaf</tissue>
    </source>
</reference>
<dbReference type="InterPro" id="IPR004963">
    <property type="entry name" value="PAE/NOTUM"/>
</dbReference>